<evidence type="ECO:0000313" key="4">
    <source>
        <dbReference type="Proteomes" id="UP000245647"/>
    </source>
</evidence>
<dbReference type="RefSeq" id="WP_109414476.1">
    <property type="nucleotide sequence ID" value="NZ_QEAS01000002.1"/>
</dbReference>
<name>A0A2U2PLJ6_9SPHI</name>
<keyword evidence="4" id="KW-1185">Reference proteome</keyword>
<feature type="transmembrane region" description="Helical" evidence="1">
    <location>
        <begin position="171"/>
        <end position="191"/>
    </location>
</feature>
<feature type="chain" id="PRO_5015738280" evidence="2">
    <location>
        <begin position="21"/>
        <end position="250"/>
    </location>
</feature>
<keyword evidence="1" id="KW-0812">Transmembrane</keyword>
<evidence type="ECO:0000256" key="2">
    <source>
        <dbReference type="SAM" id="SignalP"/>
    </source>
</evidence>
<gene>
    <name evidence="3" type="ORF">DDR33_04070</name>
</gene>
<keyword evidence="1" id="KW-0472">Membrane</keyword>
<dbReference type="Proteomes" id="UP000245647">
    <property type="component" value="Unassembled WGS sequence"/>
</dbReference>
<dbReference type="AlphaFoldDB" id="A0A2U2PLJ6"/>
<reference evidence="3 4" key="1">
    <citation type="submission" date="2018-04" db="EMBL/GenBank/DDBJ databases">
        <title>Pedobacter chongqingensis sp. nov., isolated from a rottenly hemp rope.</title>
        <authorList>
            <person name="Cai Y."/>
        </authorList>
    </citation>
    <scope>NUCLEOTIDE SEQUENCE [LARGE SCALE GENOMIC DNA]</scope>
    <source>
        <strain evidence="3 4">FJ4-8</strain>
    </source>
</reference>
<evidence type="ECO:0000313" key="3">
    <source>
        <dbReference type="EMBL" id="PWG82198.1"/>
    </source>
</evidence>
<proteinExistence type="predicted"/>
<keyword evidence="2" id="KW-0732">Signal</keyword>
<feature type="transmembrane region" description="Helical" evidence="1">
    <location>
        <begin position="212"/>
        <end position="233"/>
    </location>
</feature>
<comment type="caution">
    <text evidence="3">The sequence shown here is derived from an EMBL/GenBank/DDBJ whole genome shotgun (WGS) entry which is preliminary data.</text>
</comment>
<sequence>MKYLLTLIVLYTLCGSITYAQPDESRDFLVLYSDSVIYANRIDLERDYTGSLRLWVDSRSVPAGQVKFVNNNRGFFANVKEFNTTGETRFSERIRKGKLNLFEMRTIDWENYHNPAVYSTSPSVERKNYYNIGYSRLKKTNYVNLSIDLASNPESMSFLKKYQNIRRAQTAMYVTAGLSVIGGVIALLSESSEIESGFGKAPGSGINKSDKSFGFATGAVMVGIGLAAGGYLIGPLQKGYLKRAIDTYND</sequence>
<organism evidence="3 4">
    <name type="scientific">Pararcticibacter amylolyticus</name>
    <dbReference type="NCBI Taxonomy" id="2173175"/>
    <lineage>
        <taxon>Bacteria</taxon>
        <taxon>Pseudomonadati</taxon>
        <taxon>Bacteroidota</taxon>
        <taxon>Sphingobacteriia</taxon>
        <taxon>Sphingobacteriales</taxon>
        <taxon>Sphingobacteriaceae</taxon>
        <taxon>Pararcticibacter</taxon>
    </lineage>
</organism>
<keyword evidence="1" id="KW-1133">Transmembrane helix</keyword>
<accession>A0A2U2PLJ6</accession>
<protein>
    <submittedName>
        <fullName evidence="3">Uncharacterized protein</fullName>
    </submittedName>
</protein>
<dbReference type="EMBL" id="QEAS01000002">
    <property type="protein sequence ID" value="PWG82198.1"/>
    <property type="molecule type" value="Genomic_DNA"/>
</dbReference>
<evidence type="ECO:0000256" key="1">
    <source>
        <dbReference type="SAM" id="Phobius"/>
    </source>
</evidence>
<feature type="signal peptide" evidence="2">
    <location>
        <begin position="1"/>
        <end position="20"/>
    </location>
</feature>
<dbReference type="OrthoDB" id="791508at2"/>